<dbReference type="EMBL" id="ABCS01000037">
    <property type="protein sequence ID" value="EDM77964.1"/>
    <property type="molecule type" value="Genomic_DNA"/>
</dbReference>
<keyword evidence="2" id="KW-1133">Transmembrane helix</keyword>
<dbReference type="RefSeq" id="WP_006972847.1">
    <property type="nucleotide sequence ID" value="NZ_ABCS01000037.1"/>
</dbReference>
<evidence type="ECO:0000313" key="4">
    <source>
        <dbReference type="Proteomes" id="UP000005801"/>
    </source>
</evidence>
<keyword evidence="2" id="KW-0472">Membrane</keyword>
<feature type="transmembrane region" description="Helical" evidence="2">
    <location>
        <begin position="82"/>
        <end position="103"/>
    </location>
</feature>
<dbReference type="Proteomes" id="UP000005801">
    <property type="component" value="Unassembled WGS sequence"/>
</dbReference>
<feature type="compositionally biased region" description="Low complexity" evidence="1">
    <location>
        <begin position="9"/>
        <end position="20"/>
    </location>
</feature>
<keyword evidence="4" id="KW-1185">Reference proteome</keyword>
<dbReference type="OrthoDB" id="290970at2"/>
<sequence length="104" mass="11246">MTDPNFYQPPSEDPSSSPTPGYDSLMPNGWVPCPNCGSTHVEMPSFTWWGGAVGQKLLNHVKCQDCSYTYNAKTGKSNTTAIVIYQVVALVIVLGLFYALGLLG</sequence>
<evidence type="ECO:0000256" key="1">
    <source>
        <dbReference type="SAM" id="MobiDB-lite"/>
    </source>
</evidence>
<dbReference type="eggNOG" id="ENOG5033NSU">
    <property type="taxonomic scope" value="Bacteria"/>
</dbReference>
<dbReference type="STRING" id="391625.PPSIR1_19184"/>
<keyword evidence="2" id="KW-0812">Transmembrane</keyword>
<dbReference type="AlphaFoldDB" id="A6G802"/>
<protein>
    <submittedName>
        <fullName evidence="3">Uncharacterized protein</fullName>
    </submittedName>
</protein>
<name>A6G802_9BACT</name>
<comment type="caution">
    <text evidence="3">The sequence shown here is derived from an EMBL/GenBank/DDBJ whole genome shotgun (WGS) entry which is preliminary data.</text>
</comment>
<feature type="region of interest" description="Disordered" evidence="1">
    <location>
        <begin position="1"/>
        <end position="23"/>
    </location>
</feature>
<evidence type="ECO:0000256" key="2">
    <source>
        <dbReference type="SAM" id="Phobius"/>
    </source>
</evidence>
<proteinExistence type="predicted"/>
<organism evidence="3 4">
    <name type="scientific">Plesiocystis pacifica SIR-1</name>
    <dbReference type="NCBI Taxonomy" id="391625"/>
    <lineage>
        <taxon>Bacteria</taxon>
        <taxon>Pseudomonadati</taxon>
        <taxon>Myxococcota</taxon>
        <taxon>Polyangia</taxon>
        <taxon>Nannocystales</taxon>
        <taxon>Nannocystaceae</taxon>
        <taxon>Plesiocystis</taxon>
    </lineage>
</organism>
<gene>
    <name evidence="3" type="ORF">PPSIR1_19184</name>
</gene>
<evidence type="ECO:0000313" key="3">
    <source>
        <dbReference type="EMBL" id="EDM77964.1"/>
    </source>
</evidence>
<reference evidence="3 4" key="1">
    <citation type="submission" date="2007-06" db="EMBL/GenBank/DDBJ databases">
        <authorList>
            <person name="Shimkets L."/>
            <person name="Ferriera S."/>
            <person name="Johnson J."/>
            <person name="Kravitz S."/>
            <person name="Beeson K."/>
            <person name="Sutton G."/>
            <person name="Rogers Y.-H."/>
            <person name="Friedman R."/>
            <person name="Frazier M."/>
            <person name="Venter J.C."/>
        </authorList>
    </citation>
    <scope>NUCLEOTIDE SEQUENCE [LARGE SCALE GENOMIC DNA]</scope>
    <source>
        <strain evidence="3 4">SIR-1</strain>
    </source>
</reference>
<accession>A6G802</accession>